<reference evidence="1 2" key="1">
    <citation type="submission" date="2023-08" db="EMBL/GenBank/DDBJ databases">
        <title>A Necator americanus chromosomal reference genome.</title>
        <authorList>
            <person name="Ilik V."/>
            <person name="Petrzelkova K.J."/>
            <person name="Pardy F."/>
            <person name="Fuh T."/>
            <person name="Niatou-Singa F.S."/>
            <person name="Gouil Q."/>
            <person name="Baker L."/>
            <person name="Ritchie M.E."/>
            <person name="Jex A.R."/>
            <person name="Gazzola D."/>
            <person name="Li H."/>
            <person name="Toshio Fujiwara R."/>
            <person name="Zhan B."/>
            <person name="Aroian R.V."/>
            <person name="Pafco B."/>
            <person name="Schwarz E.M."/>
        </authorList>
    </citation>
    <scope>NUCLEOTIDE SEQUENCE [LARGE SCALE GENOMIC DNA]</scope>
    <source>
        <strain evidence="1 2">Aroian</strain>
        <tissue evidence="1">Whole animal</tissue>
    </source>
</reference>
<organism evidence="1 2">
    <name type="scientific">Necator americanus</name>
    <name type="common">Human hookworm</name>
    <dbReference type="NCBI Taxonomy" id="51031"/>
    <lineage>
        <taxon>Eukaryota</taxon>
        <taxon>Metazoa</taxon>
        <taxon>Ecdysozoa</taxon>
        <taxon>Nematoda</taxon>
        <taxon>Chromadorea</taxon>
        <taxon>Rhabditida</taxon>
        <taxon>Rhabditina</taxon>
        <taxon>Rhabditomorpha</taxon>
        <taxon>Strongyloidea</taxon>
        <taxon>Ancylostomatidae</taxon>
        <taxon>Bunostominae</taxon>
        <taxon>Necator</taxon>
    </lineage>
</organism>
<accession>A0ABR1DEJ4</accession>
<comment type="caution">
    <text evidence="1">The sequence shown here is derived from an EMBL/GenBank/DDBJ whole genome shotgun (WGS) entry which is preliminary data.</text>
</comment>
<dbReference type="Proteomes" id="UP001303046">
    <property type="component" value="Unassembled WGS sequence"/>
</dbReference>
<name>A0ABR1DEJ4_NECAM</name>
<keyword evidence="2" id="KW-1185">Reference proteome</keyword>
<dbReference type="EMBL" id="JAVFWL010000004">
    <property type="protein sequence ID" value="KAK6748478.1"/>
    <property type="molecule type" value="Genomic_DNA"/>
</dbReference>
<gene>
    <name evidence="1" type="primary">Necator_chrIV.g14521</name>
    <name evidence="1" type="ORF">RB195_001227</name>
</gene>
<evidence type="ECO:0000313" key="1">
    <source>
        <dbReference type="EMBL" id="KAK6748478.1"/>
    </source>
</evidence>
<protein>
    <submittedName>
        <fullName evidence="1">Uncharacterized protein</fullName>
    </submittedName>
</protein>
<proteinExistence type="predicted"/>
<sequence length="148" mass="17081">MASADDDGSAPPIRACLDGAETVRLRLAFQPKVKMSDSFWQFLVSEGRKRLMEYNRKERNNVRVIRSNNTYIGSRESKRIRATELAVMLGWQYTDWQGISIKKLLTNTEKKNLAEGKITWRSLSIEEYKPIECCSKEAKTTAQVRMMI</sequence>
<evidence type="ECO:0000313" key="2">
    <source>
        <dbReference type="Proteomes" id="UP001303046"/>
    </source>
</evidence>